<feature type="region of interest" description="Disordered" evidence="1">
    <location>
        <begin position="31"/>
        <end position="309"/>
    </location>
</feature>
<reference evidence="3 4" key="1">
    <citation type="submission" date="2019-05" db="EMBL/GenBank/DDBJ databases">
        <title>Another draft genome of Portunus trituberculatus and its Hox gene families provides insights of decapod evolution.</title>
        <authorList>
            <person name="Jeong J.-H."/>
            <person name="Song I."/>
            <person name="Kim S."/>
            <person name="Choi T."/>
            <person name="Kim D."/>
            <person name="Ryu S."/>
            <person name="Kim W."/>
        </authorList>
    </citation>
    <scope>NUCLEOTIDE SEQUENCE [LARGE SCALE GENOMIC DNA]</scope>
    <source>
        <tissue evidence="3">Muscle</tissue>
    </source>
</reference>
<feature type="compositionally biased region" description="Polar residues" evidence="1">
    <location>
        <begin position="261"/>
        <end position="276"/>
    </location>
</feature>
<feature type="compositionally biased region" description="Basic and acidic residues" evidence="1">
    <location>
        <begin position="131"/>
        <end position="140"/>
    </location>
</feature>
<evidence type="ECO:0000313" key="4">
    <source>
        <dbReference type="Proteomes" id="UP000324222"/>
    </source>
</evidence>
<sequence>MVKVSWCLCLLAAVMSVTAAAGISARHEATTETAVESEGGGGAPHSHSAPSTGKGKAGRESKGKTRAEDFTRRNEARRHSSHSRTEEALGVPEGRTAEVPDRRLLGAAEGAASLSPADNQEEIFSVVADRTSSHADEAERAVSLAADGALPPPAAEVADRSRLPRAERDQAPLRSHLPQPEQERGGRFRNRYGSSKNRSSSEGSQSNRFVTDRNQKNRYGSDKNRYSTAENRRHPSRSARKRVTPEEGKRRSARGGGNTDRFPSQPNKYNRGSRYTQGGDRSRRSTNTRRFIPAARPGEGSKRGRGASEPAWLAWYNTLPWRQEMLSQYGESQRPQRSSFGL</sequence>
<evidence type="ECO:0000256" key="2">
    <source>
        <dbReference type="SAM" id="SignalP"/>
    </source>
</evidence>
<evidence type="ECO:0000256" key="1">
    <source>
        <dbReference type="SAM" id="MobiDB-lite"/>
    </source>
</evidence>
<dbReference type="AlphaFoldDB" id="A0A5B7J8L4"/>
<organism evidence="3 4">
    <name type="scientific">Portunus trituberculatus</name>
    <name type="common">Swimming crab</name>
    <name type="synonym">Neptunus trituberculatus</name>
    <dbReference type="NCBI Taxonomy" id="210409"/>
    <lineage>
        <taxon>Eukaryota</taxon>
        <taxon>Metazoa</taxon>
        <taxon>Ecdysozoa</taxon>
        <taxon>Arthropoda</taxon>
        <taxon>Crustacea</taxon>
        <taxon>Multicrustacea</taxon>
        <taxon>Malacostraca</taxon>
        <taxon>Eumalacostraca</taxon>
        <taxon>Eucarida</taxon>
        <taxon>Decapoda</taxon>
        <taxon>Pleocyemata</taxon>
        <taxon>Brachyura</taxon>
        <taxon>Eubrachyura</taxon>
        <taxon>Portunoidea</taxon>
        <taxon>Portunidae</taxon>
        <taxon>Portuninae</taxon>
        <taxon>Portunus</taxon>
    </lineage>
</organism>
<feature type="chain" id="PRO_5023095099" evidence="2">
    <location>
        <begin position="20"/>
        <end position="342"/>
    </location>
</feature>
<name>A0A5B7J8L4_PORTR</name>
<gene>
    <name evidence="3" type="ORF">E2C01_084195</name>
</gene>
<feature type="signal peptide" evidence="2">
    <location>
        <begin position="1"/>
        <end position="19"/>
    </location>
</feature>
<proteinExistence type="predicted"/>
<keyword evidence="2" id="KW-0732">Signal</keyword>
<accession>A0A5B7J8L4</accession>
<evidence type="ECO:0000313" key="3">
    <source>
        <dbReference type="EMBL" id="MPC89258.1"/>
    </source>
</evidence>
<comment type="caution">
    <text evidence="3">The sequence shown here is derived from an EMBL/GenBank/DDBJ whole genome shotgun (WGS) entry which is preliminary data.</text>
</comment>
<feature type="compositionally biased region" description="Low complexity" evidence="1">
    <location>
        <begin position="191"/>
        <end position="208"/>
    </location>
</feature>
<feature type="compositionally biased region" description="Low complexity" evidence="1">
    <location>
        <begin position="105"/>
        <end position="117"/>
    </location>
</feature>
<keyword evidence="4" id="KW-1185">Reference proteome</keyword>
<dbReference type="EMBL" id="VSRR010080417">
    <property type="protein sequence ID" value="MPC89258.1"/>
    <property type="molecule type" value="Genomic_DNA"/>
</dbReference>
<feature type="compositionally biased region" description="Basic and acidic residues" evidence="1">
    <location>
        <begin position="95"/>
        <end position="104"/>
    </location>
</feature>
<feature type="compositionally biased region" description="Basic and acidic residues" evidence="1">
    <location>
        <begin position="57"/>
        <end position="87"/>
    </location>
</feature>
<protein>
    <submittedName>
        <fullName evidence="3">Uncharacterized protein</fullName>
    </submittedName>
</protein>
<feature type="compositionally biased region" description="Basic and acidic residues" evidence="1">
    <location>
        <begin position="210"/>
        <end position="233"/>
    </location>
</feature>
<feature type="compositionally biased region" description="Basic and acidic residues" evidence="1">
    <location>
        <begin position="157"/>
        <end position="171"/>
    </location>
</feature>
<dbReference type="Proteomes" id="UP000324222">
    <property type="component" value="Unassembled WGS sequence"/>
</dbReference>